<protein>
    <submittedName>
        <fullName evidence="2">Uncharacterized protein</fullName>
    </submittedName>
</protein>
<name>A0A2A6B5B7_PRIPA</name>
<proteinExistence type="predicted"/>
<dbReference type="Proteomes" id="UP000005239">
    <property type="component" value="Unassembled WGS sequence"/>
</dbReference>
<reference evidence="3" key="1">
    <citation type="journal article" date="2008" name="Nat. Genet.">
        <title>The Pristionchus pacificus genome provides a unique perspective on nematode lifestyle and parasitism.</title>
        <authorList>
            <person name="Dieterich C."/>
            <person name="Clifton S.W."/>
            <person name="Schuster L.N."/>
            <person name="Chinwalla A."/>
            <person name="Delehaunty K."/>
            <person name="Dinkelacker I."/>
            <person name="Fulton L."/>
            <person name="Fulton R."/>
            <person name="Godfrey J."/>
            <person name="Minx P."/>
            <person name="Mitreva M."/>
            <person name="Roeseler W."/>
            <person name="Tian H."/>
            <person name="Witte H."/>
            <person name="Yang S.P."/>
            <person name="Wilson R.K."/>
            <person name="Sommer R.J."/>
        </authorList>
    </citation>
    <scope>NUCLEOTIDE SEQUENCE [LARGE SCALE GENOMIC DNA]</scope>
    <source>
        <strain evidence="3">PS312</strain>
    </source>
</reference>
<keyword evidence="3" id="KW-1185">Reference proteome</keyword>
<feature type="region of interest" description="Disordered" evidence="1">
    <location>
        <begin position="48"/>
        <end position="88"/>
    </location>
</feature>
<evidence type="ECO:0000313" key="2">
    <source>
        <dbReference type="EnsemblMetazoa" id="PPA07041.1"/>
    </source>
</evidence>
<dbReference type="EnsemblMetazoa" id="PPA07041.1">
    <property type="protein sequence ID" value="PPA07041.1"/>
    <property type="gene ID" value="WBGene00096595"/>
</dbReference>
<sequence>IARFDACTACGPRRDRNASPIGPPLAHSRNGNVVVVSVEGQTQVRIARHGRELGAHNDEEDERRDLTGRSKINSLALSKDQRSTRSPQLESRLAKLALLKDDHRNWEHDHEDFAVPFRQEILEERVPRADENDRPEQNRALQPEINSPKVAGACMGATDLYCIVRARCSRVTACLLLDAEGGGRASGVRVIARAHYHCTTEINALTHLEEHEDRHEPVHAEDVLAAGMRALISVRVDVLLDDVHGEVDGHAVTANRTPNLISDLKTTPTVPVSVGVVVVAVVVDE</sequence>
<feature type="compositionally biased region" description="Basic and acidic residues" evidence="1">
    <location>
        <begin position="49"/>
        <end position="68"/>
    </location>
</feature>
<accession>A0A8R1YB93</accession>
<reference evidence="2" key="2">
    <citation type="submission" date="2022-06" db="UniProtKB">
        <authorList>
            <consortium name="EnsemblMetazoa"/>
        </authorList>
    </citation>
    <scope>IDENTIFICATION</scope>
    <source>
        <strain evidence="2">PS312</strain>
    </source>
</reference>
<accession>A0A2A6B5B7</accession>
<evidence type="ECO:0000313" key="3">
    <source>
        <dbReference type="Proteomes" id="UP000005239"/>
    </source>
</evidence>
<dbReference type="AlphaFoldDB" id="A0A2A6B5B7"/>
<organism evidence="2 3">
    <name type="scientific">Pristionchus pacificus</name>
    <name type="common">Parasitic nematode worm</name>
    <dbReference type="NCBI Taxonomy" id="54126"/>
    <lineage>
        <taxon>Eukaryota</taxon>
        <taxon>Metazoa</taxon>
        <taxon>Ecdysozoa</taxon>
        <taxon>Nematoda</taxon>
        <taxon>Chromadorea</taxon>
        <taxon>Rhabditida</taxon>
        <taxon>Rhabditina</taxon>
        <taxon>Diplogasteromorpha</taxon>
        <taxon>Diplogasteroidea</taxon>
        <taxon>Neodiplogasteridae</taxon>
        <taxon>Pristionchus</taxon>
    </lineage>
</organism>
<evidence type="ECO:0000256" key="1">
    <source>
        <dbReference type="SAM" id="MobiDB-lite"/>
    </source>
</evidence>
<gene>
    <name evidence="2" type="primary">WBGene00096595</name>
</gene>